<reference evidence="8" key="1">
    <citation type="submission" date="2025-08" db="UniProtKB">
        <authorList>
            <consortium name="RefSeq"/>
        </authorList>
    </citation>
    <scope>IDENTIFICATION</scope>
    <source>
        <tissue evidence="8">Total insect</tissue>
    </source>
</reference>
<evidence type="ECO:0000256" key="2">
    <source>
        <dbReference type="ARBA" id="ARBA00022980"/>
    </source>
</evidence>
<evidence type="ECO:0000313" key="8">
    <source>
        <dbReference type="RefSeq" id="XP_034251979.1"/>
    </source>
</evidence>
<dbReference type="AlphaFoldDB" id="A0A6P9A428"/>
<dbReference type="CTD" id="51069"/>
<gene>
    <name evidence="8" type="primary">LOC117651763</name>
</gene>
<dbReference type="GO" id="GO:0003735">
    <property type="term" value="F:structural constituent of ribosome"/>
    <property type="evidence" value="ECO:0007669"/>
    <property type="project" value="InterPro"/>
</dbReference>
<dbReference type="Gene3D" id="2.30.30.30">
    <property type="match status" value="1"/>
</dbReference>
<dbReference type="InParanoid" id="A0A6P9A428"/>
<dbReference type="Pfam" id="PF03947">
    <property type="entry name" value="Ribosomal_L2_C"/>
    <property type="match status" value="1"/>
</dbReference>
<evidence type="ECO:0000256" key="1">
    <source>
        <dbReference type="ARBA" id="ARBA00005636"/>
    </source>
</evidence>
<dbReference type="InterPro" id="IPR022669">
    <property type="entry name" value="Ribosomal_uL2_C"/>
</dbReference>
<dbReference type="Pfam" id="PF00181">
    <property type="entry name" value="Ribosomal_L2_N"/>
    <property type="match status" value="1"/>
</dbReference>
<dbReference type="GO" id="GO:0005762">
    <property type="term" value="C:mitochondrial large ribosomal subunit"/>
    <property type="evidence" value="ECO:0007669"/>
    <property type="project" value="TreeGrafter"/>
</dbReference>
<feature type="chain" id="PRO_5028388083" evidence="4">
    <location>
        <begin position="18"/>
        <end position="303"/>
    </location>
</feature>
<evidence type="ECO:0000256" key="3">
    <source>
        <dbReference type="ARBA" id="ARBA00023274"/>
    </source>
</evidence>
<dbReference type="SUPFAM" id="SSF50249">
    <property type="entry name" value="Nucleic acid-binding proteins"/>
    <property type="match status" value="1"/>
</dbReference>
<dbReference type="GO" id="GO:0003723">
    <property type="term" value="F:RNA binding"/>
    <property type="evidence" value="ECO:0007669"/>
    <property type="project" value="TreeGrafter"/>
</dbReference>
<dbReference type="InterPro" id="IPR022666">
    <property type="entry name" value="Ribosomal_uL2_RNA-bd_dom"/>
</dbReference>
<feature type="signal peptide" evidence="4">
    <location>
        <begin position="1"/>
        <end position="17"/>
    </location>
</feature>
<proteinExistence type="inferred from homology"/>
<dbReference type="KEGG" id="tpal:117651763"/>
<dbReference type="InterPro" id="IPR002171">
    <property type="entry name" value="Ribosomal_uL2"/>
</dbReference>
<dbReference type="Proteomes" id="UP000515158">
    <property type="component" value="Unplaced"/>
</dbReference>
<dbReference type="FunCoup" id="A0A6P9A428">
    <property type="interactions" value="577"/>
</dbReference>
<keyword evidence="2 8" id="KW-0689">Ribosomal protein</keyword>
<dbReference type="Gene3D" id="2.40.50.140">
    <property type="entry name" value="Nucleic acid-binding proteins"/>
    <property type="match status" value="1"/>
</dbReference>
<dbReference type="GO" id="GO:0032543">
    <property type="term" value="P:mitochondrial translation"/>
    <property type="evidence" value="ECO:0007669"/>
    <property type="project" value="TreeGrafter"/>
</dbReference>
<feature type="domain" description="Large ribosomal subunit protein uL2 RNA-binding" evidence="6">
    <location>
        <begin position="79"/>
        <end position="160"/>
    </location>
</feature>
<dbReference type="SMART" id="SM01382">
    <property type="entry name" value="Ribosomal_L2_C"/>
    <property type="match status" value="1"/>
</dbReference>
<dbReference type="InterPro" id="IPR014722">
    <property type="entry name" value="Rib_uL2_dom2"/>
</dbReference>
<keyword evidence="4" id="KW-0732">Signal</keyword>
<accession>A0A6P9A428</accession>
<keyword evidence="3" id="KW-0687">Ribonucleoprotein</keyword>
<evidence type="ECO:0000259" key="5">
    <source>
        <dbReference type="SMART" id="SM01382"/>
    </source>
</evidence>
<evidence type="ECO:0000259" key="6">
    <source>
        <dbReference type="SMART" id="SM01383"/>
    </source>
</evidence>
<feature type="domain" description="Large ribosomal subunit protein uL2 C-terminal" evidence="5">
    <location>
        <begin position="171"/>
        <end position="288"/>
    </location>
</feature>
<dbReference type="SUPFAM" id="SSF50104">
    <property type="entry name" value="Translation proteins SH3-like domain"/>
    <property type="match status" value="1"/>
</dbReference>
<comment type="similarity">
    <text evidence="1">Belongs to the universal ribosomal protein uL2 family.</text>
</comment>
<dbReference type="PANTHER" id="PTHR13691:SF73">
    <property type="entry name" value="LARGE RIBOSOMAL SUBUNIT PROTEIN UL2M"/>
    <property type="match status" value="1"/>
</dbReference>
<keyword evidence="7" id="KW-1185">Reference proteome</keyword>
<dbReference type="PANTHER" id="PTHR13691">
    <property type="entry name" value="RIBOSOMAL PROTEIN L2"/>
    <property type="match status" value="1"/>
</dbReference>
<sequence length="303" mass="33687">MSFFITTVAFQLKAISSLTATCGSCITQVRFAQKKFPSLYDQLKKPRPVAGTPGVCLKRIVYYEDEYTVKPLKVKGLGGRDPVTGRKIIQGWGGGIKHKYHWVQFNRQGPTEDVPPIEEKVIQLLFDGNRSARLALVAGGDQLKYYLATVNMKPGDILRTSSYIPPIPVTPNEGDAYPLGALPEGTLVHNLQKTPSSDQRLLHAAGTCGTIIKKSKEHVIVKMPSKHEFLLDPKCMACVGRIGNLEHATTPIGSAPKWRQLGFRPRSGLWQRKTGRFGRKIRAPKKIVCQNTKVPIPRFNMDE</sequence>
<dbReference type="RefSeq" id="XP_034251979.1">
    <property type="nucleotide sequence ID" value="XM_034396088.1"/>
</dbReference>
<dbReference type="SMART" id="SM01383">
    <property type="entry name" value="Ribosomal_L2"/>
    <property type="match status" value="1"/>
</dbReference>
<dbReference type="GeneID" id="117651763"/>
<dbReference type="InterPro" id="IPR012340">
    <property type="entry name" value="NA-bd_OB-fold"/>
</dbReference>
<evidence type="ECO:0000313" key="7">
    <source>
        <dbReference type="Proteomes" id="UP000515158"/>
    </source>
</evidence>
<organism evidence="8">
    <name type="scientific">Thrips palmi</name>
    <name type="common">Melon thrips</name>
    <dbReference type="NCBI Taxonomy" id="161013"/>
    <lineage>
        <taxon>Eukaryota</taxon>
        <taxon>Metazoa</taxon>
        <taxon>Ecdysozoa</taxon>
        <taxon>Arthropoda</taxon>
        <taxon>Hexapoda</taxon>
        <taxon>Insecta</taxon>
        <taxon>Pterygota</taxon>
        <taxon>Neoptera</taxon>
        <taxon>Paraneoptera</taxon>
        <taxon>Thysanoptera</taxon>
        <taxon>Terebrantia</taxon>
        <taxon>Thripoidea</taxon>
        <taxon>Thripidae</taxon>
        <taxon>Thrips</taxon>
    </lineage>
</organism>
<protein>
    <submittedName>
        <fullName evidence="8">39S ribosomal protein L2, mitochondrial</fullName>
    </submittedName>
</protein>
<dbReference type="InterPro" id="IPR008991">
    <property type="entry name" value="Translation_prot_SH3-like_sf"/>
</dbReference>
<name>A0A6P9A428_THRPL</name>
<dbReference type="OrthoDB" id="268576at2759"/>
<evidence type="ECO:0000256" key="4">
    <source>
        <dbReference type="SAM" id="SignalP"/>
    </source>
</evidence>